<evidence type="ECO:0000259" key="3">
    <source>
        <dbReference type="Pfam" id="PF00144"/>
    </source>
</evidence>
<dbReference type="InterPro" id="IPR012338">
    <property type="entry name" value="Beta-lactam/transpept-like"/>
</dbReference>
<dbReference type="Gene3D" id="3.40.710.10">
    <property type="entry name" value="DD-peptidase/beta-lactamase superfamily"/>
    <property type="match status" value="1"/>
</dbReference>
<proteinExistence type="inferred from homology"/>
<comment type="caution">
    <text evidence="4">The sequence shown here is derived from an EMBL/GenBank/DDBJ whole genome shotgun (WGS) entry which is preliminary data.</text>
</comment>
<name>A0ABR1NLK8_DIAER</name>
<protein>
    <recommendedName>
        <fullName evidence="3">Beta-lactamase-related domain-containing protein</fullName>
    </recommendedName>
</protein>
<dbReference type="PANTHER" id="PTHR43283:SF17">
    <property type="entry name" value="(LOVD), PUTATIVE (AFU_ORTHOLOGUE AFUA_5G00920)-RELATED"/>
    <property type="match status" value="1"/>
</dbReference>
<organism evidence="4 5">
    <name type="scientific">Diaporthe eres</name>
    <name type="common">Phomopsis oblonga</name>
    <dbReference type="NCBI Taxonomy" id="83184"/>
    <lineage>
        <taxon>Eukaryota</taxon>
        <taxon>Fungi</taxon>
        <taxon>Dikarya</taxon>
        <taxon>Ascomycota</taxon>
        <taxon>Pezizomycotina</taxon>
        <taxon>Sordariomycetes</taxon>
        <taxon>Sordariomycetidae</taxon>
        <taxon>Diaporthales</taxon>
        <taxon>Diaporthaceae</taxon>
        <taxon>Diaporthe</taxon>
        <taxon>Diaporthe eres species complex</taxon>
    </lineage>
</organism>
<evidence type="ECO:0000256" key="1">
    <source>
        <dbReference type="ARBA" id="ARBA00009009"/>
    </source>
</evidence>
<accession>A0ABR1NLK8</accession>
<feature type="domain" description="Beta-lactamase-related" evidence="3">
    <location>
        <begin position="6"/>
        <end position="362"/>
    </location>
</feature>
<dbReference type="Pfam" id="PF00144">
    <property type="entry name" value="Beta-lactamase"/>
    <property type="match status" value="1"/>
</dbReference>
<reference evidence="4 5" key="1">
    <citation type="submission" date="2024-02" db="EMBL/GenBank/DDBJ databases">
        <title>De novo assembly and annotation of 12 fungi associated with fruit tree decline syndrome in Ontario, Canada.</title>
        <authorList>
            <person name="Sulman M."/>
            <person name="Ellouze W."/>
            <person name="Ilyukhin E."/>
        </authorList>
    </citation>
    <scope>NUCLEOTIDE SEQUENCE [LARGE SCALE GENOMIC DNA]</scope>
    <source>
        <strain evidence="4 5">M169</strain>
    </source>
</reference>
<dbReference type="SUPFAM" id="SSF56601">
    <property type="entry name" value="beta-lactamase/transpeptidase-like"/>
    <property type="match status" value="1"/>
</dbReference>
<keyword evidence="5" id="KW-1185">Reference proteome</keyword>
<gene>
    <name evidence="4" type="ORF">SLS63_014163</name>
</gene>
<sequence length="398" mass="42653">MAADLEKHLQELVDTKKIPNAILYASDATGDFSYHSVFGSSSPVPGSPPLTDDVYLWAASSTKLYVSIAVMKLVEEGRLSLDDTVDAILPELAALKILTNKQPPWEYKDPETKITYRQLLSHTSGLTYFFHHPHTIAWKMQNPAPGGDVPSRFGYPLISEPGTSWEYSCGLDWAGLAVERIVGTTLCAYLQQILAPAGVAPDDLTFFPLDLPPTARVATMAQRAEDGGFTPGDQGIPPLPAKGESFCYGGHGGFVRGGAPIKVLRSLLADDGRLLGPAAAAEMLAAQLSPPQRGSINNGLMYTAPPFERTGARGVKRGTMDHSLCGNVDVEGQPWGRGSGTVMWGGAPNIKWFIDREKGLCGFFGAALLPSGDPTYVDIELEFEKAVYEMAGKVAPVG</sequence>
<dbReference type="PANTHER" id="PTHR43283">
    <property type="entry name" value="BETA-LACTAMASE-RELATED"/>
    <property type="match status" value="1"/>
</dbReference>
<dbReference type="InterPro" id="IPR050789">
    <property type="entry name" value="Diverse_Enzym_Activities"/>
</dbReference>
<dbReference type="EMBL" id="JAKNSF020000244">
    <property type="protein sequence ID" value="KAK7705338.1"/>
    <property type="molecule type" value="Genomic_DNA"/>
</dbReference>
<keyword evidence="2" id="KW-0378">Hydrolase</keyword>
<evidence type="ECO:0000256" key="2">
    <source>
        <dbReference type="ARBA" id="ARBA00022801"/>
    </source>
</evidence>
<evidence type="ECO:0000313" key="5">
    <source>
        <dbReference type="Proteomes" id="UP001430848"/>
    </source>
</evidence>
<comment type="similarity">
    <text evidence="1">Belongs to the class-A beta-lactamase family.</text>
</comment>
<evidence type="ECO:0000313" key="4">
    <source>
        <dbReference type="EMBL" id="KAK7705338.1"/>
    </source>
</evidence>
<dbReference type="Proteomes" id="UP001430848">
    <property type="component" value="Unassembled WGS sequence"/>
</dbReference>
<dbReference type="InterPro" id="IPR001466">
    <property type="entry name" value="Beta-lactam-related"/>
</dbReference>